<dbReference type="AlphaFoldDB" id="A0A4Q7LVG3"/>
<sequence>MSLSLDQTDRPDPHPTLTRWRRLRASTRLAWRSLQNWPWLDTLRTLRQRFREDRLGVAASSLTFTTLIALVPLATVMFAVFTAFPMFGSFRKALEVYFLQNLVPDQIAKPVLLQLTSFATKAHRVGSVGLVFLGFTAIALLLTIDRALNAIWRVRRQRPIAQRVLVYWAIATLGPLIAGVSLSLTSYALSASKGFVDDLPGGVALLLDVVEFSLMASGMAALYRFVPATQVRWTHAWAGGVFVALGFDLAKRLLAVYLKTTPIYSTIYGAFAAVPILLVWIYVSWVIVLMGAVIAAYAPSLQMRVVRSAALPGWRFTLALSLLRALAQVRESPRRGLSLAELAEQLHVDPLQIEPVLEQLAALDWIGRLDEEGAGRIVLLTDPATTSLAPLCDTLLLAPQRQNRAVAAALGWQERRLADVLDSSG</sequence>
<evidence type="ECO:0000256" key="2">
    <source>
        <dbReference type="ARBA" id="ARBA00022475"/>
    </source>
</evidence>
<comment type="caution">
    <text evidence="8">The sequence shown here is derived from an EMBL/GenBank/DDBJ whole genome shotgun (WGS) entry which is preliminary data.</text>
</comment>
<keyword evidence="4 7" id="KW-0812">Transmembrane</keyword>
<feature type="transmembrane region" description="Helical" evidence="7">
    <location>
        <begin position="125"/>
        <end position="144"/>
    </location>
</feature>
<dbReference type="GO" id="GO:0005886">
    <property type="term" value="C:plasma membrane"/>
    <property type="evidence" value="ECO:0007669"/>
    <property type="project" value="UniProtKB-SubCell"/>
</dbReference>
<protein>
    <recommendedName>
        <fullName evidence="7">UPF0761 membrane protein EV685_0606</fullName>
    </recommendedName>
</protein>
<proteinExistence type="inferred from homology"/>
<dbReference type="OrthoDB" id="9808671at2"/>
<dbReference type="PANTHER" id="PTHR30213:SF0">
    <property type="entry name" value="UPF0761 MEMBRANE PROTEIN YIHY"/>
    <property type="match status" value="1"/>
</dbReference>
<feature type="transmembrane region" description="Helical" evidence="7">
    <location>
        <begin position="165"/>
        <end position="189"/>
    </location>
</feature>
<comment type="subcellular location">
    <subcellularLocation>
        <location evidence="1 7">Cell membrane</location>
        <topology evidence="1 7">Multi-pass membrane protein</topology>
    </subcellularLocation>
</comment>
<dbReference type="Pfam" id="PF03631">
    <property type="entry name" value="Virul_fac_BrkB"/>
    <property type="match status" value="1"/>
</dbReference>
<keyword evidence="3" id="KW-0997">Cell inner membrane</keyword>
<comment type="similarity">
    <text evidence="7">Belongs to the UPF0761 family.</text>
</comment>
<evidence type="ECO:0000256" key="5">
    <source>
        <dbReference type="ARBA" id="ARBA00022989"/>
    </source>
</evidence>
<reference evidence="8 9" key="1">
    <citation type="submission" date="2019-02" db="EMBL/GenBank/DDBJ databases">
        <title>Genomic Encyclopedia of Type Strains, Phase IV (KMG-IV): sequencing the most valuable type-strain genomes for metagenomic binning, comparative biology and taxonomic classification.</title>
        <authorList>
            <person name="Goeker M."/>
        </authorList>
    </citation>
    <scope>NUCLEOTIDE SEQUENCE [LARGE SCALE GENOMIC DNA]</scope>
    <source>
        <strain evidence="8 9">DSM 10617</strain>
    </source>
</reference>
<feature type="transmembrane region" description="Helical" evidence="7">
    <location>
        <begin position="270"/>
        <end position="298"/>
    </location>
</feature>
<dbReference type="InterPro" id="IPR036390">
    <property type="entry name" value="WH_DNA-bd_sf"/>
</dbReference>
<gene>
    <name evidence="8" type="ORF">EV685_0606</name>
</gene>
<feature type="transmembrane region" description="Helical" evidence="7">
    <location>
        <begin position="201"/>
        <end position="223"/>
    </location>
</feature>
<evidence type="ECO:0000313" key="8">
    <source>
        <dbReference type="EMBL" id="RZS58317.1"/>
    </source>
</evidence>
<evidence type="ECO:0000256" key="7">
    <source>
        <dbReference type="HAMAP-Rule" id="MF_00672"/>
    </source>
</evidence>
<keyword evidence="2 7" id="KW-1003">Cell membrane</keyword>
<dbReference type="RefSeq" id="WP_130480473.1">
    <property type="nucleotide sequence ID" value="NZ_SGWV01000007.1"/>
</dbReference>
<dbReference type="Proteomes" id="UP000293433">
    <property type="component" value="Unassembled WGS sequence"/>
</dbReference>
<dbReference type="EMBL" id="SGWV01000007">
    <property type="protein sequence ID" value="RZS58317.1"/>
    <property type="molecule type" value="Genomic_DNA"/>
</dbReference>
<keyword evidence="5 7" id="KW-1133">Transmembrane helix</keyword>
<keyword evidence="6 7" id="KW-0472">Membrane</keyword>
<dbReference type="PANTHER" id="PTHR30213">
    <property type="entry name" value="INNER MEMBRANE PROTEIN YHJD"/>
    <property type="match status" value="1"/>
</dbReference>
<evidence type="ECO:0000256" key="6">
    <source>
        <dbReference type="ARBA" id="ARBA00023136"/>
    </source>
</evidence>
<accession>A0A4Q7LVG3</accession>
<evidence type="ECO:0000256" key="3">
    <source>
        <dbReference type="ARBA" id="ARBA00022519"/>
    </source>
</evidence>
<evidence type="ECO:0000256" key="4">
    <source>
        <dbReference type="ARBA" id="ARBA00022692"/>
    </source>
</evidence>
<name>A0A4Q7LVG3_9BURK</name>
<dbReference type="HAMAP" id="MF_00672">
    <property type="entry name" value="UPF0761"/>
    <property type="match status" value="1"/>
</dbReference>
<keyword evidence="9" id="KW-1185">Reference proteome</keyword>
<evidence type="ECO:0000256" key="1">
    <source>
        <dbReference type="ARBA" id="ARBA00004651"/>
    </source>
</evidence>
<evidence type="ECO:0000313" key="9">
    <source>
        <dbReference type="Proteomes" id="UP000293433"/>
    </source>
</evidence>
<dbReference type="SUPFAM" id="SSF46785">
    <property type="entry name" value="Winged helix' DNA-binding domain"/>
    <property type="match status" value="1"/>
</dbReference>
<dbReference type="InterPro" id="IPR017039">
    <property type="entry name" value="Virul_fac_BrkB"/>
</dbReference>
<dbReference type="NCBIfam" id="TIGR00765">
    <property type="entry name" value="yihY_not_rbn"/>
    <property type="match status" value="1"/>
</dbReference>
<dbReference type="InterPro" id="IPR023679">
    <property type="entry name" value="UPF0761_bac"/>
</dbReference>
<feature type="transmembrane region" description="Helical" evidence="7">
    <location>
        <begin position="55"/>
        <end position="84"/>
    </location>
</feature>
<feature type="transmembrane region" description="Helical" evidence="7">
    <location>
        <begin position="235"/>
        <end position="258"/>
    </location>
</feature>
<organism evidence="8 9">
    <name type="scientific">Sphaerotilus mobilis</name>
    <dbReference type="NCBI Taxonomy" id="47994"/>
    <lineage>
        <taxon>Bacteria</taxon>
        <taxon>Pseudomonadati</taxon>
        <taxon>Pseudomonadota</taxon>
        <taxon>Betaproteobacteria</taxon>
        <taxon>Burkholderiales</taxon>
        <taxon>Sphaerotilaceae</taxon>
        <taxon>Sphaerotilus</taxon>
    </lineage>
</organism>